<dbReference type="InterPro" id="IPR001119">
    <property type="entry name" value="SLH_dom"/>
</dbReference>
<keyword evidence="1" id="KW-0677">Repeat</keyword>
<dbReference type="EMBL" id="JADCKB010000006">
    <property type="protein sequence ID" value="MBE5039636.1"/>
    <property type="molecule type" value="Genomic_DNA"/>
</dbReference>
<dbReference type="InterPro" id="IPR038765">
    <property type="entry name" value="Papain-like_cys_pep_sf"/>
</dbReference>
<gene>
    <name evidence="3" type="ORF">INF28_04055</name>
</gene>
<protein>
    <submittedName>
        <fullName evidence="3">S-layer homology domain-containing protein</fullName>
    </submittedName>
</protein>
<organism evidence="3 4">
    <name type="scientific">Ructibacterium gallinarum</name>
    <dbReference type="NCBI Taxonomy" id="2779355"/>
    <lineage>
        <taxon>Bacteria</taxon>
        <taxon>Bacillati</taxon>
        <taxon>Bacillota</taxon>
        <taxon>Clostridia</taxon>
        <taxon>Eubacteriales</taxon>
        <taxon>Oscillospiraceae</taxon>
        <taxon>Ructibacterium</taxon>
    </lineage>
</organism>
<proteinExistence type="predicted"/>
<dbReference type="Gene3D" id="3.10.620.30">
    <property type="match status" value="1"/>
</dbReference>
<evidence type="ECO:0000313" key="3">
    <source>
        <dbReference type="EMBL" id="MBE5039636.1"/>
    </source>
</evidence>
<comment type="caution">
    <text evidence="3">The sequence shown here is derived from an EMBL/GenBank/DDBJ whole genome shotgun (WGS) entry which is preliminary data.</text>
</comment>
<keyword evidence="4" id="KW-1185">Reference proteome</keyword>
<sequence>MQSKILLRYKKVLMFLCSVLISGLLQTLLPVSAFSPTYSYEEDAVNAAVYLYSLGLFQGVGLLPNGMPDFALTETPTRGQAITMLVRLLGGEQESLENAYAHPFLDSDWASPYIGYAYYYGLSNGVSNELFGTEEPISLNQFLTLVLRALDYEDVDWENPYATAEKAGLIYYDGEFMRGDIAFICANALDCFLKGSSMTLYQKLESQGSLSYSALPVPLENSEDSQANVDRCVIQVRDGDTMIREFYSATQNQESTVFLLTPTNQETNCVQILFDALEAGAFPEANGLTINYAEGSGTAEIIVSYQDSAEIIAYLEGRRETLSAENFESLAAAQRIVEMCVSDGMSSYDKVKAFHDYLIRFNSYEDTGERSHMAAGALIDGSAVCEGYSEAFQLLCYLGGIECRLISGTAGGQEHAWNKVNIDGTWYNVDVTWDDPVSIMPMLLYDYFLIGDDTLAQDHQWYLYPYFPVAEKDYSIN</sequence>
<feature type="domain" description="SLH" evidence="2">
    <location>
        <begin position="100"/>
        <end position="160"/>
    </location>
</feature>
<dbReference type="SUPFAM" id="SSF54001">
    <property type="entry name" value="Cysteine proteinases"/>
    <property type="match status" value="1"/>
</dbReference>
<dbReference type="Pfam" id="PF00395">
    <property type="entry name" value="SLH"/>
    <property type="match status" value="1"/>
</dbReference>
<name>A0A9D5LZZ8_9FIRM</name>
<dbReference type="SMART" id="SM00460">
    <property type="entry name" value="TGc"/>
    <property type="match status" value="1"/>
</dbReference>
<dbReference type="GO" id="GO:0005737">
    <property type="term" value="C:cytoplasm"/>
    <property type="evidence" value="ECO:0007669"/>
    <property type="project" value="TreeGrafter"/>
</dbReference>
<dbReference type="PANTHER" id="PTHR46333:SF2">
    <property type="entry name" value="CYTOKINESIS PROTEIN 3"/>
    <property type="match status" value="1"/>
</dbReference>
<dbReference type="Pfam" id="PF01841">
    <property type="entry name" value="Transglut_core"/>
    <property type="match status" value="1"/>
</dbReference>
<dbReference type="InterPro" id="IPR052557">
    <property type="entry name" value="CAP/Cytokinesis_protein"/>
</dbReference>
<reference evidence="3" key="1">
    <citation type="submission" date="2020-10" db="EMBL/GenBank/DDBJ databases">
        <title>ChiBAC.</title>
        <authorList>
            <person name="Zenner C."/>
            <person name="Hitch T.C.A."/>
            <person name="Clavel T."/>
        </authorList>
    </citation>
    <scope>NUCLEOTIDE SEQUENCE</scope>
    <source>
        <strain evidence="3">DSM 107454</strain>
    </source>
</reference>
<dbReference type="AlphaFoldDB" id="A0A9D5LZZ8"/>
<evidence type="ECO:0000256" key="1">
    <source>
        <dbReference type="ARBA" id="ARBA00022737"/>
    </source>
</evidence>
<dbReference type="RefSeq" id="WP_226392198.1">
    <property type="nucleotide sequence ID" value="NZ_JADCKB010000006.1"/>
</dbReference>
<dbReference type="PANTHER" id="PTHR46333">
    <property type="entry name" value="CYTOKINESIS PROTEIN 3"/>
    <property type="match status" value="1"/>
</dbReference>
<feature type="domain" description="SLH" evidence="2">
    <location>
        <begin position="28"/>
        <end position="99"/>
    </location>
</feature>
<accession>A0A9D5LZZ8</accession>
<dbReference type="Proteomes" id="UP000806542">
    <property type="component" value="Unassembled WGS sequence"/>
</dbReference>
<dbReference type="InterPro" id="IPR002931">
    <property type="entry name" value="Transglutaminase-like"/>
</dbReference>
<evidence type="ECO:0000313" key="4">
    <source>
        <dbReference type="Proteomes" id="UP000806542"/>
    </source>
</evidence>
<evidence type="ECO:0000259" key="2">
    <source>
        <dbReference type="PROSITE" id="PS51272"/>
    </source>
</evidence>
<dbReference type="PROSITE" id="PS51272">
    <property type="entry name" value="SLH"/>
    <property type="match status" value="2"/>
</dbReference>